<dbReference type="SUPFAM" id="SSF88697">
    <property type="entry name" value="PUA domain-like"/>
    <property type="match status" value="1"/>
</dbReference>
<dbReference type="GO" id="GO:0043565">
    <property type="term" value="F:sequence-specific DNA binding"/>
    <property type="evidence" value="ECO:0007669"/>
    <property type="project" value="UniProtKB-UniRule"/>
</dbReference>
<accession>A0A2M7E9X0</accession>
<dbReference type="InterPro" id="IPR008268">
    <property type="entry name" value="Peptidase_S16_AS"/>
</dbReference>
<dbReference type="SMART" id="SM00382">
    <property type="entry name" value="AAA"/>
    <property type="match status" value="1"/>
</dbReference>
<keyword evidence="3 9" id="KW-0645">Protease</keyword>
<dbReference type="PRINTS" id="PR00830">
    <property type="entry name" value="ENDOLAPTASE"/>
</dbReference>
<feature type="domain" description="Lon proteolytic" evidence="15">
    <location>
        <begin position="610"/>
        <end position="790"/>
    </location>
</feature>
<dbReference type="PANTHER" id="PTHR10046">
    <property type="entry name" value="ATP DEPENDENT LON PROTEASE FAMILY MEMBER"/>
    <property type="match status" value="1"/>
</dbReference>
<evidence type="ECO:0000256" key="13">
    <source>
        <dbReference type="PROSITE-ProRule" id="PRU01122"/>
    </source>
</evidence>
<feature type="domain" description="Lon N-terminal" evidence="16">
    <location>
        <begin position="16"/>
        <end position="209"/>
    </location>
</feature>
<evidence type="ECO:0000259" key="16">
    <source>
        <dbReference type="PROSITE" id="PS51787"/>
    </source>
</evidence>
<evidence type="ECO:0000256" key="6">
    <source>
        <dbReference type="ARBA" id="ARBA00022825"/>
    </source>
</evidence>
<evidence type="ECO:0000256" key="5">
    <source>
        <dbReference type="ARBA" id="ARBA00022801"/>
    </source>
</evidence>
<evidence type="ECO:0000256" key="8">
    <source>
        <dbReference type="ARBA" id="ARBA00023016"/>
    </source>
</evidence>
<dbReference type="FunFam" id="3.40.50.300:FF:000382">
    <property type="entry name" value="Lon protease homolog 2, peroxisomal"/>
    <property type="match status" value="1"/>
</dbReference>
<dbReference type="Proteomes" id="UP000228886">
    <property type="component" value="Unassembled WGS sequence"/>
</dbReference>
<comment type="caution">
    <text evidence="17">The sequence shown here is derived from an EMBL/GenBank/DDBJ whole genome shotgun (WGS) entry which is preliminary data.</text>
</comment>
<comment type="similarity">
    <text evidence="9 10 13 14">Belongs to the peptidase S16 family.</text>
</comment>
<dbReference type="SUPFAM" id="SSF52540">
    <property type="entry name" value="P-loop containing nucleoside triphosphate hydrolases"/>
    <property type="match status" value="1"/>
</dbReference>
<dbReference type="InterPro" id="IPR054594">
    <property type="entry name" value="Lon_lid"/>
</dbReference>
<evidence type="ECO:0000256" key="3">
    <source>
        <dbReference type="ARBA" id="ARBA00022670"/>
    </source>
</evidence>
<evidence type="ECO:0000256" key="9">
    <source>
        <dbReference type="HAMAP-Rule" id="MF_01973"/>
    </source>
</evidence>
<evidence type="ECO:0000256" key="2">
    <source>
        <dbReference type="ARBA" id="ARBA00022490"/>
    </source>
</evidence>
<organism evidence="17 18">
    <name type="scientific">bacterium (Candidatus Ratteibacteria) CG01_land_8_20_14_3_00_40_19</name>
    <dbReference type="NCBI Taxonomy" id="2014290"/>
    <lineage>
        <taxon>Bacteria</taxon>
        <taxon>Candidatus Ratteibacteria</taxon>
    </lineage>
</organism>
<dbReference type="GO" id="GO:0004252">
    <property type="term" value="F:serine-type endopeptidase activity"/>
    <property type="evidence" value="ECO:0007669"/>
    <property type="project" value="UniProtKB-UniRule"/>
</dbReference>
<dbReference type="Gene3D" id="1.20.58.1480">
    <property type="match status" value="1"/>
</dbReference>
<keyword evidence="7 10" id="KW-0067">ATP-binding</keyword>
<dbReference type="InterPro" id="IPR027417">
    <property type="entry name" value="P-loop_NTPase"/>
</dbReference>
<dbReference type="PROSITE" id="PS51787">
    <property type="entry name" value="LON_N"/>
    <property type="match status" value="1"/>
</dbReference>
<dbReference type="Pfam" id="PF22667">
    <property type="entry name" value="Lon_lid"/>
    <property type="match status" value="1"/>
</dbReference>
<dbReference type="Gene3D" id="1.20.5.5270">
    <property type="match status" value="1"/>
</dbReference>
<comment type="subcellular location">
    <subcellularLocation>
        <location evidence="1 9 10">Cytoplasm</location>
    </subcellularLocation>
</comment>
<dbReference type="InterPro" id="IPR008269">
    <property type="entry name" value="Lon_proteolytic"/>
</dbReference>
<comment type="function">
    <text evidence="9">ATP-dependent serine protease that mediates the selective degradation of mutant and abnormal proteins as well as certain short-lived regulatory proteins. Required for cellular homeostasis and for survival from DNA damage and developmental changes induced by stress. Degrades polypeptides processively to yield small peptide fragments that are 5 to 10 amino acids long. Binds to DNA in a double-stranded, site-specific manner.</text>
</comment>
<reference evidence="18" key="1">
    <citation type="submission" date="2017-09" db="EMBL/GenBank/DDBJ databases">
        <title>Depth-based differentiation of microbial function through sediment-hosted aquifers and enrichment of novel symbionts in the deep terrestrial subsurface.</title>
        <authorList>
            <person name="Probst A.J."/>
            <person name="Ladd B."/>
            <person name="Jarett J.K."/>
            <person name="Geller-Mcgrath D.E."/>
            <person name="Sieber C.M.K."/>
            <person name="Emerson J.B."/>
            <person name="Anantharaman K."/>
            <person name="Thomas B.C."/>
            <person name="Malmstrom R."/>
            <person name="Stieglmeier M."/>
            <person name="Klingl A."/>
            <person name="Woyke T."/>
            <person name="Ryan C.M."/>
            <person name="Banfield J.F."/>
        </authorList>
    </citation>
    <scope>NUCLEOTIDE SEQUENCE [LARGE SCALE GENOMIC DNA]</scope>
</reference>
<dbReference type="GO" id="GO:0034605">
    <property type="term" value="P:cellular response to heat"/>
    <property type="evidence" value="ECO:0007669"/>
    <property type="project" value="UniProtKB-UniRule"/>
</dbReference>
<dbReference type="InterPro" id="IPR004815">
    <property type="entry name" value="Lon_bac/euk-typ"/>
</dbReference>
<dbReference type="GO" id="GO:0016887">
    <property type="term" value="F:ATP hydrolysis activity"/>
    <property type="evidence" value="ECO:0007669"/>
    <property type="project" value="UniProtKB-UniRule"/>
</dbReference>
<dbReference type="InterPro" id="IPR027065">
    <property type="entry name" value="Lon_Prtase"/>
</dbReference>
<feature type="active site" evidence="9 11">
    <location>
        <position position="697"/>
    </location>
</feature>
<proteinExistence type="evidence at transcript level"/>
<dbReference type="GO" id="GO:0005524">
    <property type="term" value="F:ATP binding"/>
    <property type="evidence" value="ECO:0007669"/>
    <property type="project" value="UniProtKB-UniRule"/>
</dbReference>
<dbReference type="InterPro" id="IPR003593">
    <property type="entry name" value="AAA+_ATPase"/>
</dbReference>
<dbReference type="FunFam" id="1.20.5.5270:FF:000002">
    <property type="entry name" value="Lon protease homolog"/>
    <property type="match status" value="1"/>
</dbReference>
<comment type="catalytic activity">
    <reaction evidence="9 10 13">
        <text>Hydrolysis of proteins in presence of ATP.</text>
        <dbReference type="EC" id="3.4.21.53"/>
    </reaction>
</comment>
<protein>
    <recommendedName>
        <fullName evidence="9 10">Lon protease</fullName>
        <ecNumber evidence="9 10">3.4.21.53</ecNumber>
    </recommendedName>
    <alternativeName>
        <fullName evidence="9">ATP-dependent protease La</fullName>
    </alternativeName>
</protein>
<keyword evidence="8 9" id="KW-0346">Stress response</keyword>
<evidence type="ECO:0000313" key="17">
    <source>
        <dbReference type="EMBL" id="PIV64509.1"/>
    </source>
</evidence>
<comment type="subunit">
    <text evidence="9 10">Homohexamer. Organized in a ring with a central cavity.</text>
</comment>
<dbReference type="EMBL" id="PETL01000093">
    <property type="protein sequence ID" value="PIV64509.1"/>
    <property type="molecule type" value="Genomic_DNA"/>
</dbReference>
<dbReference type="InterPro" id="IPR003111">
    <property type="entry name" value="Lon_prtase_N"/>
</dbReference>
<dbReference type="SMART" id="SM00464">
    <property type="entry name" value="LON"/>
    <property type="match status" value="1"/>
</dbReference>
<keyword evidence="6 9" id="KW-0720">Serine protease</keyword>
<evidence type="ECO:0000256" key="7">
    <source>
        <dbReference type="ARBA" id="ARBA00022840"/>
    </source>
</evidence>
<evidence type="ECO:0000313" key="18">
    <source>
        <dbReference type="Proteomes" id="UP000228886"/>
    </source>
</evidence>
<dbReference type="Pfam" id="PF00004">
    <property type="entry name" value="AAA"/>
    <property type="match status" value="1"/>
</dbReference>
<dbReference type="Gene3D" id="1.10.8.60">
    <property type="match status" value="1"/>
</dbReference>
<dbReference type="EC" id="3.4.21.53" evidence="9 10"/>
<gene>
    <name evidence="9 17" type="primary">lon</name>
    <name evidence="17" type="ORF">COS11_01810</name>
</gene>
<dbReference type="SUPFAM" id="SSF54211">
    <property type="entry name" value="Ribosomal protein S5 domain 2-like"/>
    <property type="match status" value="1"/>
</dbReference>
<dbReference type="NCBIfam" id="NF008053">
    <property type="entry name" value="PRK10787.1"/>
    <property type="match status" value="1"/>
</dbReference>
<dbReference type="Gene3D" id="3.30.230.10">
    <property type="match status" value="1"/>
</dbReference>
<dbReference type="PIRSF" id="PIRSF001174">
    <property type="entry name" value="Lon_proteas"/>
    <property type="match status" value="1"/>
</dbReference>
<keyword evidence="2 9" id="KW-0963">Cytoplasm</keyword>
<keyword evidence="5 9" id="KW-0378">Hydrolase</keyword>
<dbReference type="GO" id="GO:0005737">
    <property type="term" value="C:cytoplasm"/>
    <property type="evidence" value="ECO:0007669"/>
    <property type="project" value="UniProtKB-SubCell"/>
</dbReference>
<dbReference type="Pfam" id="PF02190">
    <property type="entry name" value="LON_substr_bdg"/>
    <property type="match status" value="1"/>
</dbReference>
<dbReference type="InterPro" id="IPR003959">
    <property type="entry name" value="ATPase_AAA_core"/>
</dbReference>
<dbReference type="Gene3D" id="2.30.130.40">
    <property type="entry name" value="LON domain-like"/>
    <property type="match status" value="1"/>
</dbReference>
<dbReference type="GO" id="GO:0006515">
    <property type="term" value="P:protein quality control for misfolded or incompletely synthesized proteins"/>
    <property type="evidence" value="ECO:0007669"/>
    <property type="project" value="UniProtKB-UniRule"/>
</dbReference>
<feature type="active site" evidence="9 11">
    <location>
        <position position="740"/>
    </location>
</feature>
<evidence type="ECO:0000256" key="1">
    <source>
        <dbReference type="ARBA" id="ARBA00004496"/>
    </source>
</evidence>
<dbReference type="InterPro" id="IPR015947">
    <property type="entry name" value="PUA-like_sf"/>
</dbReference>
<dbReference type="Gene3D" id="3.40.50.300">
    <property type="entry name" value="P-loop containing nucleotide triphosphate hydrolases"/>
    <property type="match status" value="1"/>
</dbReference>
<dbReference type="NCBIfam" id="TIGR00763">
    <property type="entry name" value="lon"/>
    <property type="match status" value="1"/>
</dbReference>
<dbReference type="AlphaFoldDB" id="A0A2M7E9X0"/>
<evidence type="ECO:0000256" key="14">
    <source>
        <dbReference type="RuleBase" id="RU000591"/>
    </source>
</evidence>
<dbReference type="PROSITE" id="PS51786">
    <property type="entry name" value="LON_PROTEOLYTIC"/>
    <property type="match status" value="1"/>
</dbReference>
<comment type="induction">
    <text evidence="9">By heat shock.</text>
</comment>
<dbReference type="InterPro" id="IPR014721">
    <property type="entry name" value="Ribsml_uS5_D2-typ_fold_subgr"/>
</dbReference>
<evidence type="ECO:0000256" key="4">
    <source>
        <dbReference type="ARBA" id="ARBA00022741"/>
    </source>
</evidence>
<dbReference type="InterPro" id="IPR046336">
    <property type="entry name" value="Lon_prtase_N_sf"/>
</dbReference>
<evidence type="ECO:0000256" key="11">
    <source>
        <dbReference type="PIRSR" id="PIRSR001174-1"/>
    </source>
</evidence>
<dbReference type="HAMAP" id="MF_01973">
    <property type="entry name" value="lon_bact"/>
    <property type="match status" value="1"/>
</dbReference>
<feature type="binding site" evidence="12">
    <location>
        <begin position="360"/>
        <end position="367"/>
    </location>
    <ligand>
        <name>ATP</name>
        <dbReference type="ChEBI" id="CHEBI:30616"/>
    </ligand>
</feature>
<dbReference type="GO" id="GO:0004176">
    <property type="term" value="F:ATP-dependent peptidase activity"/>
    <property type="evidence" value="ECO:0007669"/>
    <property type="project" value="UniProtKB-UniRule"/>
</dbReference>
<name>A0A2M7E9X0_9BACT</name>
<evidence type="ECO:0000259" key="15">
    <source>
        <dbReference type="PROSITE" id="PS51786"/>
    </source>
</evidence>
<dbReference type="Pfam" id="PF05362">
    <property type="entry name" value="Lon_C"/>
    <property type="match status" value="1"/>
</dbReference>
<comment type="caution">
    <text evidence="9">Lacks conserved residue(s) required for the propagation of feature annotation.</text>
</comment>
<evidence type="ECO:0000256" key="10">
    <source>
        <dbReference type="PIRNR" id="PIRNR001174"/>
    </source>
</evidence>
<dbReference type="InterPro" id="IPR027543">
    <property type="entry name" value="Lon_bac"/>
</dbReference>
<dbReference type="PROSITE" id="PS01046">
    <property type="entry name" value="LON_SER"/>
    <property type="match status" value="1"/>
</dbReference>
<keyword evidence="4 10" id="KW-0547">Nucleotide-binding</keyword>
<sequence>MLKEEKIEEIRVKKVLPFIPLRDTIVFPAMVLPLLIGRQRSINSAEEARGSDNFIALTFQKEPNQEEPKLSDLYPFATFAKILQSLRQPDGSMKILVEGLFRLKISKVFSDRKYFALSGEKIKEKAEKNMEIEALRRAVVEEFEEYNKLNPIMPREIIGTIIATEDMQRLADNITGYLPLKMEDKSKVLESIEIKERMKVLAGILNREIEILRVQKKIQGKVFKKIEKTQKDFYLQEQMKAIQRELGKEESSSEILDLRKKIKEARMSPEAERKSMEEIKRLSKMMPLSPEATVIRNYLDWMISLPWDKKTNDNLDIKNAEKILDEDHYGLTKPKERILEYLAVRKRTNESKGPILCLVGPPGSGKTSLGKSVARALGREFVRLSLGGIRDEAEIRGHRRTYIGSLPGRIIQSIRKAKVKNPVFLMDEVDKMGIDFRGDPASALLEVLDPEQNSSFSDHYLEVGFDLRDVFFITTANTEVNIPFALLDRMETISLPGYTTWEKLEIARKFLFPKERKANGLKEEEISISDDAVLLIIRNYTREAGVRELERALATICRKVTKEFVTGLHPHLPPPSRGRIEEGGRVNVCQADLTKYLGVPKFIFSVSEREDKIGVATGLAWTEYGGDMLFTEVLAMKGKGNLLITGKLGEVMKESAQAAFSYVRAHSDQLKIEKDFPKKFDLHIHVPEGAIPKDGPSAGITIAAALVSCLTKKPLRGDTAMTGEITLRGKVLPIGGLKNKLLAAQRGEIKRVILPKENEKDLSEIDQKIKENLEFIFVENVDEALKEALK</sequence>
<dbReference type="CDD" id="cd19500">
    <property type="entry name" value="RecA-like_Lon"/>
    <property type="match status" value="1"/>
</dbReference>
<dbReference type="InterPro" id="IPR020568">
    <property type="entry name" value="Ribosomal_Su5_D2-typ_SF"/>
</dbReference>
<evidence type="ECO:0000256" key="12">
    <source>
        <dbReference type="PIRSR" id="PIRSR001174-2"/>
    </source>
</evidence>